<dbReference type="PROSITE" id="PS50878">
    <property type="entry name" value="RT_POL"/>
    <property type="match status" value="1"/>
</dbReference>
<dbReference type="Proteomes" id="UP001172457">
    <property type="component" value="Chromosome 5"/>
</dbReference>
<feature type="domain" description="Reverse transcriptase" evidence="1">
    <location>
        <begin position="1"/>
        <end position="182"/>
    </location>
</feature>
<reference evidence="2" key="1">
    <citation type="submission" date="2023-03" db="EMBL/GenBank/DDBJ databases">
        <title>Chromosome-scale reference genome and RAD-based genetic map of yellow starthistle (Centaurea solstitialis) reveal putative structural variation and QTLs associated with invader traits.</title>
        <authorList>
            <person name="Reatini B."/>
            <person name="Cang F.A."/>
            <person name="Jiang Q."/>
            <person name="Mckibben M.T.W."/>
            <person name="Barker M.S."/>
            <person name="Rieseberg L.H."/>
            <person name="Dlugosch K.M."/>
        </authorList>
    </citation>
    <scope>NUCLEOTIDE SEQUENCE</scope>
    <source>
        <strain evidence="2">CAN-66</strain>
        <tissue evidence="2">Leaf</tissue>
    </source>
</reference>
<dbReference type="PANTHER" id="PTHR33116">
    <property type="entry name" value="REVERSE TRANSCRIPTASE ZINC-BINDING DOMAIN-CONTAINING PROTEIN-RELATED-RELATED"/>
    <property type="match status" value="1"/>
</dbReference>
<evidence type="ECO:0000313" key="3">
    <source>
        <dbReference type="Proteomes" id="UP001172457"/>
    </source>
</evidence>
<organism evidence="2 3">
    <name type="scientific">Centaurea solstitialis</name>
    <name type="common">yellow star-thistle</name>
    <dbReference type="NCBI Taxonomy" id="347529"/>
    <lineage>
        <taxon>Eukaryota</taxon>
        <taxon>Viridiplantae</taxon>
        <taxon>Streptophyta</taxon>
        <taxon>Embryophyta</taxon>
        <taxon>Tracheophyta</taxon>
        <taxon>Spermatophyta</taxon>
        <taxon>Magnoliopsida</taxon>
        <taxon>eudicotyledons</taxon>
        <taxon>Gunneridae</taxon>
        <taxon>Pentapetalae</taxon>
        <taxon>asterids</taxon>
        <taxon>campanulids</taxon>
        <taxon>Asterales</taxon>
        <taxon>Asteraceae</taxon>
        <taxon>Carduoideae</taxon>
        <taxon>Cardueae</taxon>
        <taxon>Centaureinae</taxon>
        <taxon>Centaurea</taxon>
    </lineage>
</organism>
<protein>
    <recommendedName>
        <fullName evidence="1">Reverse transcriptase domain-containing protein</fullName>
    </recommendedName>
</protein>
<dbReference type="EMBL" id="JARYMX010000005">
    <property type="protein sequence ID" value="KAJ9547474.1"/>
    <property type="molecule type" value="Genomic_DNA"/>
</dbReference>
<dbReference type="PANTHER" id="PTHR33116:SF77">
    <property type="entry name" value="RNA-DIRECTED DNA POLYMERASE"/>
    <property type="match status" value="1"/>
</dbReference>
<dbReference type="Pfam" id="PF13966">
    <property type="entry name" value="zf-RVT"/>
    <property type="match status" value="1"/>
</dbReference>
<comment type="caution">
    <text evidence="2">The sequence shown here is derived from an EMBL/GenBank/DDBJ whole genome shotgun (WGS) entry which is preliminary data.</text>
</comment>
<accession>A0AA38WEU1</accession>
<name>A0AA38WEU1_9ASTR</name>
<keyword evidence="3" id="KW-1185">Reference proteome</keyword>
<evidence type="ECO:0000259" key="1">
    <source>
        <dbReference type="PROSITE" id="PS50878"/>
    </source>
</evidence>
<sequence>MGFGEKWRGWVKGCVCTAKVSVLINGAPTKEFFFGKGVRQGVPLAPFLFILAAEGLNVAMHEALRKNIFRGVRLDDSADDVSIFQYADDTSFIGEWDWENAKILIRILKCFEIFSGLKINMHKSSISGVVAKTLSSGGRRCLCKIVLGTLGSYYFWLYKAPRKVLNSLESIQSRFFWGGTDDKNKIRWVAWDCVVSDKKCGGLGIGSLRALNLALLAKWRWRERTEVDAKWRQLNSDGSGWTWELEAEKIFTVRSLRKLIDAVSLPISDRETDWLATLDNLNKRGVRLQANECVMCHSAAESLDHIFGNCSTTRHVGAHLSNLVDWWPIPDDTAQRFWPVSGLVAGDICRIKVQKTIVAAFLWVMWAQRNNNAFKGCCKKETEICCEIQFRAFEWLRCNTKCGKFLSRDRWICNPVNAFLSCNSLAPR</sequence>
<proteinExistence type="predicted"/>
<gene>
    <name evidence="2" type="ORF">OSB04_020017</name>
</gene>
<dbReference type="InterPro" id="IPR000477">
    <property type="entry name" value="RT_dom"/>
</dbReference>
<dbReference type="Pfam" id="PF00078">
    <property type="entry name" value="RVT_1"/>
    <property type="match status" value="1"/>
</dbReference>
<dbReference type="AlphaFoldDB" id="A0AA38WEU1"/>
<dbReference type="InterPro" id="IPR026960">
    <property type="entry name" value="RVT-Znf"/>
</dbReference>
<evidence type="ECO:0000313" key="2">
    <source>
        <dbReference type="EMBL" id="KAJ9547474.1"/>
    </source>
</evidence>